<feature type="region of interest" description="Disordered" evidence="5">
    <location>
        <begin position="819"/>
        <end position="846"/>
    </location>
</feature>
<evidence type="ECO:0000256" key="4">
    <source>
        <dbReference type="PROSITE-ProRule" id="PRU00175"/>
    </source>
</evidence>
<dbReference type="PROSITE" id="PS50089">
    <property type="entry name" value="ZF_RING_2"/>
    <property type="match status" value="1"/>
</dbReference>
<evidence type="ECO:0000256" key="6">
    <source>
        <dbReference type="SAM" id="Phobius"/>
    </source>
</evidence>
<proteinExistence type="predicted"/>
<dbReference type="InterPro" id="IPR017907">
    <property type="entry name" value="Znf_RING_CS"/>
</dbReference>
<evidence type="ECO:0000256" key="1">
    <source>
        <dbReference type="ARBA" id="ARBA00022723"/>
    </source>
</evidence>
<feature type="compositionally biased region" description="Polar residues" evidence="5">
    <location>
        <begin position="955"/>
        <end position="965"/>
    </location>
</feature>
<feature type="compositionally biased region" description="Acidic residues" evidence="5">
    <location>
        <begin position="243"/>
        <end position="255"/>
    </location>
</feature>
<keyword evidence="3" id="KW-0862">Zinc</keyword>
<keyword evidence="2 4" id="KW-0863">Zinc-finger</keyword>
<protein>
    <recommendedName>
        <fullName evidence="7">RING-type domain-containing protein</fullName>
    </recommendedName>
</protein>
<dbReference type="SUPFAM" id="SSF57850">
    <property type="entry name" value="RING/U-box"/>
    <property type="match status" value="1"/>
</dbReference>
<feature type="compositionally biased region" description="Basic and acidic residues" evidence="5">
    <location>
        <begin position="264"/>
        <end position="275"/>
    </location>
</feature>
<dbReference type="EMBL" id="BEGY01000009">
    <property type="protein sequence ID" value="GAX74747.1"/>
    <property type="molecule type" value="Genomic_DNA"/>
</dbReference>
<feature type="region of interest" description="Disordered" evidence="5">
    <location>
        <begin position="863"/>
        <end position="885"/>
    </location>
</feature>
<feature type="transmembrane region" description="Helical" evidence="6">
    <location>
        <begin position="996"/>
        <end position="1017"/>
    </location>
</feature>
<dbReference type="GO" id="GO:0008270">
    <property type="term" value="F:zinc ion binding"/>
    <property type="evidence" value="ECO:0007669"/>
    <property type="project" value="UniProtKB-KW"/>
</dbReference>
<comment type="caution">
    <text evidence="8">The sequence shown here is derived from an EMBL/GenBank/DDBJ whole genome shotgun (WGS) entry which is preliminary data.</text>
</comment>
<evidence type="ECO:0000259" key="7">
    <source>
        <dbReference type="PROSITE" id="PS50089"/>
    </source>
</evidence>
<accession>A0A250WV85</accession>
<evidence type="ECO:0000256" key="5">
    <source>
        <dbReference type="SAM" id="MobiDB-lite"/>
    </source>
</evidence>
<evidence type="ECO:0000313" key="9">
    <source>
        <dbReference type="Proteomes" id="UP000232323"/>
    </source>
</evidence>
<feature type="domain" description="RING-type" evidence="7">
    <location>
        <begin position="19"/>
        <end position="60"/>
    </location>
</feature>
<keyword evidence="6" id="KW-0472">Membrane</keyword>
<dbReference type="InterPro" id="IPR013083">
    <property type="entry name" value="Znf_RING/FYVE/PHD"/>
</dbReference>
<gene>
    <name evidence="8" type="ORF">CEUSTIGMA_g2194.t1</name>
</gene>
<dbReference type="PROSITE" id="PS00518">
    <property type="entry name" value="ZF_RING_1"/>
    <property type="match status" value="1"/>
</dbReference>
<feature type="region of interest" description="Disordered" evidence="5">
    <location>
        <begin position="454"/>
        <end position="490"/>
    </location>
</feature>
<keyword evidence="6" id="KW-1133">Transmembrane helix</keyword>
<keyword evidence="9" id="KW-1185">Reference proteome</keyword>
<reference evidence="8 9" key="1">
    <citation type="submission" date="2017-08" db="EMBL/GenBank/DDBJ databases">
        <title>Acidophilic green algal genome provides insights into adaptation to an acidic environment.</title>
        <authorList>
            <person name="Hirooka S."/>
            <person name="Hirose Y."/>
            <person name="Kanesaki Y."/>
            <person name="Higuchi S."/>
            <person name="Fujiwara T."/>
            <person name="Onuma R."/>
            <person name="Era A."/>
            <person name="Ohbayashi R."/>
            <person name="Uzuka A."/>
            <person name="Nozaki H."/>
            <person name="Yoshikawa H."/>
            <person name="Miyagishima S.Y."/>
        </authorList>
    </citation>
    <scope>NUCLEOTIDE SEQUENCE [LARGE SCALE GENOMIC DNA]</scope>
    <source>
        <strain evidence="8 9">NIES-2499</strain>
    </source>
</reference>
<evidence type="ECO:0000256" key="2">
    <source>
        <dbReference type="ARBA" id="ARBA00022771"/>
    </source>
</evidence>
<organism evidence="8 9">
    <name type="scientific">Chlamydomonas eustigma</name>
    <dbReference type="NCBI Taxonomy" id="1157962"/>
    <lineage>
        <taxon>Eukaryota</taxon>
        <taxon>Viridiplantae</taxon>
        <taxon>Chlorophyta</taxon>
        <taxon>core chlorophytes</taxon>
        <taxon>Chlorophyceae</taxon>
        <taxon>CS clade</taxon>
        <taxon>Chlamydomonadales</taxon>
        <taxon>Chlamydomonadaceae</taxon>
        <taxon>Chlamydomonas</taxon>
    </lineage>
</organism>
<feature type="region of interest" description="Disordered" evidence="5">
    <location>
        <begin position="672"/>
        <end position="708"/>
    </location>
</feature>
<evidence type="ECO:0000313" key="8">
    <source>
        <dbReference type="EMBL" id="GAX74747.1"/>
    </source>
</evidence>
<keyword evidence="1" id="KW-0479">Metal-binding</keyword>
<dbReference type="AlphaFoldDB" id="A0A250WV85"/>
<keyword evidence="6" id="KW-0812">Transmembrane</keyword>
<dbReference type="InterPro" id="IPR001841">
    <property type="entry name" value="Znf_RING"/>
</dbReference>
<dbReference type="OrthoDB" id="6105938at2759"/>
<feature type="compositionally biased region" description="Polar residues" evidence="5">
    <location>
        <begin position="821"/>
        <end position="846"/>
    </location>
</feature>
<name>A0A250WV85_9CHLO</name>
<sequence>MSEFSRSSLNEDDEDLPSCTVCLHSYDNGWHRPYDIGCGHCLCQRCYVKWTGRKLCPACRKEWHNPHVSFDFLGAIDIIKAKQRELRQAVPGHTSTSHIHDNHACEEQSSVSLIVKLRERQRALRAAESATWAGRIRHKLGLSGLAEAEMSLREVVHHAALSYNVPSWAVTLAKTLGPGALLLMLALAWRYVYAVALLVIPMVVAAAAYVDHEDVADAEHVDSNQVVQVVVPHEQQRVRSESFTEESDEESEDVEGQQVGRGTQGREENPEREVVMDGARAGNRMEHTSTLSSTETDVDLQLRDAGIAQGGVQNANESGSHQHLVLARDFDEDYNLNEFEDEDDADLLELRFQAAAELGLYEDDLDVEYVEGAEHNSHDLDVEDVEGAEHNNHDSKLLPMFPEHASQHVDSSDSDALSKAALVREQESTLPDGLMREQAALAEGTLCEDMDARTRADGGTAGVNDSGDEQQAGSERKRSSVEGGTMLREDVQGVGVDHHEEDRRAWGCGSDLDDGKRIGLSVKKSHGEEEDSEPRGFDQLGMLQSALHLHAKRAQQFQHVMRLHEASLEGFQTLRARLNGLAAEVEGSVNLSEGLLSVSSELAGPSSASLERFASSYRQCQSVKRVEASGTMDCLSGLPITHPALLQTLQDLADSEDKELLHLIQNFRRSYESAPHTNSKLPATQPPPEGSGSAMHGRDMSQTPHLNPWGKAHEQMELTVAVSSKTVEASGVHSADVPAVATERDVATASTSLLSSEAGGFVFKAIANCQSAAAATVPSASSVELVASSASSFTPSAVDNCSYCSRDPHKITSLMGEAEAQNKTHSSSLQTEVSTTNHQNVSTAAPSTSTLLPAFTASLPAGPVTLTSTVDPPQPKPSPASPILASQQPLTEGNQILSAGVSTMLSHATSPILRIRSSTDLTAEVVSSEALAARQDGDDSNAAPELGDSTRVSITESSLQQQSLAEHSEGTLPLPRAPLPAQPNQQASGGNQTGRMFTLALLLTCIPSMLIAFFTLWHHMVLQRVLMWLMLGGLLLRISEGIWQQLVGRPATLHHPSAAAALQSRGSSWFTLLPTLSTHRSTHRDVGGG</sequence>
<feature type="region of interest" description="Disordered" evidence="5">
    <location>
        <begin position="236"/>
        <end position="296"/>
    </location>
</feature>
<feature type="region of interest" description="Disordered" evidence="5">
    <location>
        <begin position="955"/>
        <end position="990"/>
    </location>
</feature>
<dbReference type="Gene3D" id="3.30.40.10">
    <property type="entry name" value="Zinc/RING finger domain, C3HC4 (zinc finger)"/>
    <property type="match status" value="1"/>
</dbReference>
<dbReference type="Proteomes" id="UP000232323">
    <property type="component" value="Unassembled WGS sequence"/>
</dbReference>
<evidence type="ECO:0000256" key="3">
    <source>
        <dbReference type="ARBA" id="ARBA00022833"/>
    </source>
</evidence>